<dbReference type="EMBL" id="FSRJ01000001">
    <property type="protein sequence ID" value="SIN75204.1"/>
    <property type="molecule type" value="Genomic_DNA"/>
</dbReference>
<accession>A0A1N6DWY7</accession>
<protein>
    <submittedName>
        <fullName evidence="2">Uncharacterized protein</fullName>
    </submittedName>
</protein>
<keyword evidence="1" id="KW-1133">Transmembrane helix</keyword>
<dbReference type="RefSeq" id="WP_074259015.1">
    <property type="nucleotide sequence ID" value="NZ_FSRJ01000001.1"/>
</dbReference>
<keyword evidence="3" id="KW-1185">Reference proteome</keyword>
<reference evidence="3" key="1">
    <citation type="submission" date="2016-11" db="EMBL/GenBank/DDBJ databases">
        <authorList>
            <person name="Varghese N."/>
            <person name="Submissions S."/>
        </authorList>
    </citation>
    <scope>NUCLEOTIDE SEQUENCE [LARGE SCALE GENOMIC DNA]</scope>
    <source>
        <strain evidence="3">DSM 8595</strain>
    </source>
</reference>
<gene>
    <name evidence="2" type="ORF">SAMN05443544_0827</name>
</gene>
<sequence>MTDRTSNAGCFAGGGAIYGLGIIGAWVFFFQQADAFWAFIWAFFQGIFWPAFMVYEVFRTLVE</sequence>
<dbReference type="STRING" id="232089.SAMN05443544_0827"/>
<evidence type="ECO:0000256" key="1">
    <source>
        <dbReference type="SAM" id="Phobius"/>
    </source>
</evidence>
<keyword evidence="1" id="KW-0812">Transmembrane</keyword>
<feature type="transmembrane region" description="Helical" evidence="1">
    <location>
        <begin position="35"/>
        <end position="58"/>
    </location>
</feature>
<keyword evidence="1" id="KW-0472">Membrane</keyword>
<proteinExistence type="predicted"/>
<name>A0A1N6DWY7_9MICO</name>
<dbReference type="AlphaFoldDB" id="A0A1N6DWY7"/>
<feature type="transmembrane region" description="Helical" evidence="1">
    <location>
        <begin position="7"/>
        <end position="29"/>
    </location>
</feature>
<evidence type="ECO:0000313" key="3">
    <source>
        <dbReference type="Proteomes" id="UP000184699"/>
    </source>
</evidence>
<organism evidence="2 3">
    <name type="scientific">Agromyces cerinus subsp. cerinus</name>
    <dbReference type="NCBI Taxonomy" id="232089"/>
    <lineage>
        <taxon>Bacteria</taxon>
        <taxon>Bacillati</taxon>
        <taxon>Actinomycetota</taxon>
        <taxon>Actinomycetes</taxon>
        <taxon>Micrococcales</taxon>
        <taxon>Microbacteriaceae</taxon>
        <taxon>Agromyces</taxon>
    </lineage>
</organism>
<evidence type="ECO:0000313" key="2">
    <source>
        <dbReference type="EMBL" id="SIN75204.1"/>
    </source>
</evidence>
<dbReference type="Proteomes" id="UP000184699">
    <property type="component" value="Unassembled WGS sequence"/>
</dbReference>